<evidence type="ECO:0000313" key="2">
    <source>
        <dbReference type="Proteomes" id="UP001596191"/>
    </source>
</evidence>
<gene>
    <name evidence="1" type="ORF">ACFQET_08855</name>
</gene>
<evidence type="ECO:0000313" key="1">
    <source>
        <dbReference type="EMBL" id="MFC6275620.1"/>
    </source>
</evidence>
<comment type="caution">
    <text evidence="1">The sequence shown here is derived from an EMBL/GenBank/DDBJ whole genome shotgun (WGS) entry which is preliminary data.</text>
</comment>
<protein>
    <submittedName>
        <fullName evidence="1">Uncharacterized protein</fullName>
    </submittedName>
</protein>
<dbReference type="RefSeq" id="WP_125642722.1">
    <property type="nucleotide sequence ID" value="NZ_JBHSSJ010000012.1"/>
</dbReference>
<dbReference type="EMBL" id="JBHSSJ010000012">
    <property type="protein sequence ID" value="MFC6275620.1"/>
    <property type="molecule type" value="Genomic_DNA"/>
</dbReference>
<sequence length="99" mass="11835">MKATVVKNKYQVQQFNDNRQQLLDHTREMLNDISMFHSPGEEVCVEISPSDKWYRTAMDLIEGRYGLREVYFDFQKEFEVFQQKMPDSQDLDSVMFTVI</sequence>
<keyword evidence="2" id="KW-1185">Reference proteome</keyword>
<accession>A0ABW1TRD7</accession>
<proteinExistence type="predicted"/>
<organism evidence="1 2">
    <name type="scientific">Levilactobacillus tangyuanensis</name>
    <dbReference type="NCBI Taxonomy" id="2486021"/>
    <lineage>
        <taxon>Bacteria</taxon>
        <taxon>Bacillati</taxon>
        <taxon>Bacillota</taxon>
        <taxon>Bacilli</taxon>
        <taxon>Lactobacillales</taxon>
        <taxon>Lactobacillaceae</taxon>
        <taxon>Levilactobacillus</taxon>
    </lineage>
</organism>
<name>A0ABW1TRD7_9LACO</name>
<reference evidence="2" key="1">
    <citation type="journal article" date="2019" name="Int. J. Syst. Evol. Microbiol.">
        <title>The Global Catalogue of Microorganisms (GCM) 10K type strain sequencing project: providing services to taxonomists for standard genome sequencing and annotation.</title>
        <authorList>
            <consortium name="The Broad Institute Genomics Platform"/>
            <consortium name="The Broad Institute Genome Sequencing Center for Infectious Disease"/>
            <person name="Wu L."/>
            <person name="Ma J."/>
        </authorList>
    </citation>
    <scope>NUCLEOTIDE SEQUENCE [LARGE SCALE GENOMIC DNA]</scope>
    <source>
        <strain evidence="2">CCM 8907</strain>
    </source>
</reference>
<dbReference type="Proteomes" id="UP001596191">
    <property type="component" value="Unassembled WGS sequence"/>
</dbReference>